<protein>
    <submittedName>
        <fullName evidence="6">AcrR family transcriptional regulator</fullName>
    </submittedName>
</protein>
<evidence type="ECO:0000259" key="5">
    <source>
        <dbReference type="PROSITE" id="PS50977"/>
    </source>
</evidence>
<dbReference type="EMBL" id="JAGIOH010000001">
    <property type="protein sequence ID" value="MBP2400695.1"/>
    <property type="molecule type" value="Genomic_DNA"/>
</dbReference>
<dbReference type="Pfam" id="PF00440">
    <property type="entry name" value="TetR_N"/>
    <property type="match status" value="1"/>
</dbReference>
<evidence type="ECO:0000256" key="4">
    <source>
        <dbReference type="PROSITE-ProRule" id="PRU00335"/>
    </source>
</evidence>
<reference evidence="6 7" key="1">
    <citation type="submission" date="2021-03" db="EMBL/GenBank/DDBJ databases">
        <title>Sequencing the genomes of 1000 actinobacteria strains.</title>
        <authorList>
            <person name="Klenk H.-P."/>
        </authorList>
    </citation>
    <scope>NUCLEOTIDE SEQUENCE [LARGE SCALE GENOMIC DNA]</scope>
    <source>
        <strain evidence="6 7">DSM 41480</strain>
    </source>
</reference>
<feature type="DNA-binding region" description="H-T-H motif" evidence="4">
    <location>
        <begin position="30"/>
        <end position="49"/>
    </location>
</feature>
<name>A0ABS4XWD4_9ACTN</name>
<dbReference type="PANTHER" id="PTHR30055:SF234">
    <property type="entry name" value="HTH-TYPE TRANSCRIPTIONAL REGULATOR BETI"/>
    <property type="match status" value="1"/>
</dbReference>
<feature type="domain" description="HTH tetR-type" evidence="5">
    <location>
        <begin position="7"/>
        <end position="67"/>
    </location>
</feature>
<organism evidence="6 7">
    <name type="scientific">Streptomyces syringium</name>
    <dbReference type="NCBI Taxonomy" id="76729"/>
    <lineage>
        <taxon>Bacteria</taxon>
        <taxon>Bacillati</taxon>
        <taxon>Actinomycetota</taxon>
        <taxon>Actinomycetes</taxon>
        <taxon>Kitasatosporales</taxon>
        <taxon>Streptomycetaceae</taxon>
        <taxon>Streptomyces</taxon>
    </lineage>
</organism>
<dbReference type="PROSITE" id="PS01081">
    <property type="entry name" value="HTH_TETR_1"/>
    <property type="match status" value="1"/>
</dbReference>
<evidence type="ECO:0000313" key="6">
    <source>
        <dbReference type="EMBL" id="MBP2400695.1"/>
    </source>
</evidence>
<dbReference type="Gene3D" id="1.10.357.10">
    <property type="entry name" value="Tetracycline Repressor, domain 2"/>
    <property type="match status" value="1"/>
</dbReference>
<dbReference type="InterPro" id="IPR001647">
    <property type="entry name" value="HTH_TetR"/>
</dbReference>
<dbReference type="SUPFAM" id="SSF46689">
    <property type="entry name" value="Homeodomain-like"/>
    <property type="match status" value="1"/>
</dbReference>
<comment type="caution">
    <text evidence="6">The sequence shown here is derived from an EMBL/GenBank/DDBJ whole genome shotgun (WGS) entry which is preliminary data.</text>
</comment>
<dbReference type="GeneID" id="91567061"/>
<dbReference type="InterPro" id="IPR050109">
    <property type="entry name" value="HTH-type_TetR-like_transc_reg"/>
</dbReference>
<dbReference type="InterPro" id="IPR023772">
    <property type="entry name" value="DNA-bd_HTH_TetR-type_CS"/>
</dbReference>
<gene>
    <name evidence="6" type="ORF">JO379_000164</name>
</gene>
<evidence type="ECO:0000256" key="2">
    <source>
        <dbReference type="ARBA" id="ARBA00023125"/>
    </source>
</evidence>
<proteinExistence type="predicted"/>
<keyword evidence="7" id="KW-1185">Reference proteome</keyword>
<dbReference type="PANTHER" id="PTHR30055">
    <property type="entry name" value="HTH-TYPE TRANSCRIPTIONAL REGULATOR RUTR"/>
    <property type="match status" value="1"/>
</dbReference>
<keyword evidence="1" id="KW-0805">Transcription regulation</keyword>
<evidence type="ECO:0000256" key="3">
    <source>
        <dbReference type="ARBA" id="ARBA00023163"/>
    </source>
</evidence>
<evidence type="ECO:0000256" key="1">
    <source>
        <dbReference type="ARBA" id="ARBA00023015"/>
    </source>
</evidence>
<evidence type="ECO:0000313" key="7">
    <source>
        <dbReference type="Proteomes" id="UP001519291"/>
    </source>
</evidence>
<accession>A0ABS4XWD4</accession>
<keyword evidence="2 4" id="KW-0238">DNA-binding</keyword>
<keyword evidence="3" id="KW-0804">Transcription</keyword>
<dbReference type="RefSeq" id="WP_209513296.1">
    <property type="nucleotide sequence ID" value="NZ_JAGIOH010000001.1"/>
</dbReference>
<dbReference type="InterPro" id="IPR009057">
    <property type="entry name" value="Homeodomain-like_sf"/>
</dbReference>
<dbReference type="PROSITE" id="PS50977">
    <property type="entry name" value="HTH_TETR_2"/>
    <property type="match status" value="1"/>
</dbReference>
<dbReference type="Proteomes" id="UP001519291">
    <property type="component" value="Unassembled WGS sequence"/>
</dbReference>
<sequence>MPRPVSPERRREVTDAAIEQLAATGIGNFSLRTLAEGIGQTTRVLTHHFADKNGLLTAVLLRLDERQHAALRSTPGWDDPDTEVGSIVRSAWHRTLGPDELPMTQLIREIEGLSAAGRLPLPGAGFVRGRAEFVASCLARRGMPESSALTTATLLNSAFSGLQGDYLITGDKERTEAALDELCAWIDSCVQAARSTNRTPAAPN</sequence>